<keyword evidence="3" id="KW-1185">Reference proteome</keyword>
<feature type="transmembrane region" description="Helical" evidence="1">
    <location>
        <begin position="39"/>
        <end position="57"/>
    </location>
</feature>
<dbReference type="STRING" id="28094.SAMN06295900_10287"/>
<evidence type="ECO:0000256" key="1">
    <source>
        <dbReference type="SAM" id="Phobius"/>
    </source>
</evidence>
<keyword evidence="1" id="KW-0472">Membrane</keyword>
<sequence length="72" mass="7637">MTADLMQMAKRNISRYLASAAEGAKTLVRDEQGATMVEYGLMVALIAIVCITAVTNIGTDLNLVFSDIAASL</sequence>
<evidence type="ECO:0000313" key="2">
    <source>
        <dbReference type="EMBL" id="SMF04527.1"/>
    </source>
</evidence>
<dbReference type="EMBL" id="FXAH01000002">
    <property type="protein sequence ID" value="SMF04527.1"/>
    <property type="molecule type" value="Genomic_DNA"/>
</dbReference>
<keyword evidence="1" id="KW-1133">Transmembrane helix</keyword>
<name>A0A1X7CXP2_TRICW</name>
<keyword evidence="1" id="KW-0812">Transmembrane</keyword>
<dbReference type="Pfam" id="PF04964">
    <property type="entry name" value="Flp_Fap"/>
    <property type="match status" value="1"/>
</dbReference>
<accession>A0A1X7CXP2</accession>
<gene>
    <name evidence="2" type="ORF">SAMN06295900_10287</name>
</gene>
<evidence type="ECO:0000313" key="3">
    <source>
        <dbReference type="Proteomes" id="UP000192911"/>
    </source>
</evidence>
<dbReference type="Proteomes" id="UP000192911">
    <property type="component" value="Unassembled WGS sequence"/>
</dbReference>
<proteinExistence type="predicted"/>
<organism evidence="2 3">
    <name type="scientific">Trinickia caryophylli</name>
    <name type="common">Paraburkholderia caryophylli</name>
    <dbReference type="NCBI Taxonomy" id="28094"/>
    <lineage>
        <taxon>Bacteria</taxon>
        <taxon>Pseudomonadati</taxon>
        <taxon>Pseudomonadota</taxon>
        <taxon>Betaproteobacteria</taxon>
        <taxon>Burkholderiales</taxon>
        <taxon>Burkholderiaceae</taxon>
        <taxon>Trinickia</taxon>
    </lineage>
</organism>
<dbReference type="AlphaFoldDB" id="A0A1X7CXP2"/>
<dbReference type="InterPro" id="IPR007047">
    <property type="entry name" value="Flp_Fap"/>
</dbReference>
<reference evidence="3" key="1">
    <citation type="submission" date="2017-04" db="EMBL/GenBank/DDBJ databases">
        <authorList>
            <person name="Varghese N."/>
            <person name="Submissions S."/>
        </authorList>
    </citation>
    <scope>NUCLEOTIDE SEQUENCE [LARGE SCALE GENOMIC DNA]</scope>
    <source>
        <strain evidence="3">Ballard 720</strain>
    </source>
</reference>
<protein>
    <submittedName>
        <fullName evidence="2">Pilus assembly protein Flp/PilA</fullName>
    </submittedName>
</protein>